<dbReference type="EMBL" id="JAKIKU010000011">
    <property type="protein sequence ID" value="MCL1047074.1"/>
    <property type="molecule type" value="Genomic_DNA"/>
</dbReference>
<sequence>MCSRVFWMMLVGVTLLMLISFKAQPSNHLPEYIIGNWLSQQAGHIELLQINEDQSYLQIGLDLNEPSNSFAEWGSFALSNTTAFVDMPISISFNPTFSNNPSKGFITLLTKHNHSHVYLNNDASRLQLNMDKQADNSIDNIVEYEQLRSRDIEGYWYNQEYDDLYAVLMLDNGLYVQLQINFDHDDELTGMEWGQYQHQSDSEEVYFQAQYDDNNQTGFSRYGEIASAAFNVKLHDDQLIFLLDNNEDGVIDTFSRLMRKN</sequence>
<comment type="caution">
    <text evidence="1">The sequence shown here is derived from an EMBL/GenBank/DDBJ whole genome shotgun (WGS) entry which is preliminary data.</text>
</comment>
<protein>
    <submittedName>
        <fullName evidence="1">Uncharacterized protein</fullName>
    </submittedName>
</protein>
<proteinExistence type="predicted"/>
<evidence type="ECO:0000313" key="1">
    <source>
        <dbReference type="EMBL" id="MCL1047074.1"/>
    </source>
</evidence>
<dbReference type="Proteomes" id="UP001202134">
    <property type="component" value="Unassembled WGS sequence"/>
</dbReference>
<organism evidence="1 2">
    <name type="scientific">Shewanella electrodiphila</name>
    <dbReference type="NCBI Taxonomy" id="934143"/>
    <lineage>
        <taxon>Bacteria</taxon>
        <taxon>Pseudomonadati</taxon>
        <taxon>Pseudomonadota</taxon>
        <taxon>Gammaproteobacteria</taxon>
        <taxon>Alteromonadales</taxon>
        <taxon>Shewanellaceae</taxon>
        <taxon>Shewanella</taxon>
    </lineage>
</organism>
<keyword evidence="2" id="KW-1185">Reference proteome</keyword>
<name>A0ABT0KTG7_9GAMM</name>
<accession>A0ABT0KTG7</accession>
<evidence type="ECO:0000313" key="2">
    <source>
        <dbReference type="Proteomes" id="UP001202134"/>
    </source>
</evidence>
<reference evidence="1 2" key="1">
    <citation type="submission" date="2022-01" db="EMBL/GenBank/DDBJ databases">
        <title>Whole genome-based taxonomy of the Shewanellaceae.</title>
        <authorList>
            <person name="Martin-Rodriguez A.J."/>
        </authorList>
    </citation>
    <scope>NUCLEOTIDE SEQUENCE [LARGE SCALE GENOMIC DNA]</scope>
    <source>
        <strain evidence="1 2">DSM 24955</strain>
    </source>
</reference>
<gene>
    <name evidence="1" type="ORF">L2737_17385</name>
</gene>
<dbReference type="RefSeq" id="WP_248956583.1">
    <property type="nucleotide sequence ID" value="NZ_JAKIKU010000011.1"/>
</dbReference>